<dbReference type="Pfam" id="PF14716">
    <property type="entry name" value="HHH_8"/>
    <property type="match status" value="1"/>
</dbReference>
<keyword evidence="6" id="KW-0237">DNA synthesis</keyword>
<keyword evidence="16" id="KW-0238">DNA-binding</keyword>
<evidence type="ECO:0000256" key="12">
    <source>
        <dbReference type="ARBA" id="ARBA00022842"/>
    </source>
</evidence>
<keyword evidence="17 25" id="KW-0234">DNA repair</keyword>
<evidence type="ECO:0000256" key="18">
    <source>
        <dbReference type="ARBA" id="ARBA00023239"/>
    </source>
</evidence>
<evidence type="ECO:0000259" key="27">
    <source>
        <dbReference type="SMART" id="SM00483"/>
    </source>
</evidence>
<keyword evidence="12" id="KW-0460">Magnesium</keyword>
<dbReference type="GO" id="GO:0003677">
    <property type="term" value="F:DNA binding"/>
    <property type="evidence" value="ECO:0007669"/>
    <property type="project" value="UniProtKB-UniRule"/>
</dbReference>
<dbReference type="GO" id="GO:0140078">
    <property type="term" value="F:class I DNA-(apurinic or apyrimidinic site) endonuclease activity"/>
    <property type="evidence" value="ECO:0007669"/>
    <property type="project" value="UniProtKB-EC"/>
</dbReference>
<dbReference type="Pfam" id="PF10391">
    <property type="entry name" value="DNA_pol_lambd_f"/>
    <property type="match status" value="1"/>
</dbReference>
<dbReference type="InterPro" id="IPR037160">
    <property type="entry name" value="DNA_Pol_thumb_sf"/>
</dbReference>
<dbReference type="Gene3D" id="3.30.210.10">
    <property type="entry name" value="DNA polymerase, thumb domain"/>
    <property type="match status" value="1"/>
</dbReference>
<keyword evidence="4" id="KW-0488">Methylation</keyword>
<evidence type="ECO:0000256" key="16">
    <source>
        <dbReference type="ARBA" id="ARBA00023125"/>
    </source>
</evidence>
<dbReference type="InterPro" id="IPR029398">
    <property type="entry name" value="PolB_thumb"/>
</dbReference>
<evidence type="ECO:0000256" key="21">
    <source>
        <dbReference type="ARBA" id="ARBA00044678"/>
    </source>
</evidence>
<evidence type="ECO:0000256" key="15">
    <source>
        <dbReference type="ARBA" id="ARBA00023053"/>
    </source>
</evidence>
<evidence type="ECO:0000256" key="5">
    <source>
        <dbReference type="ARBA" id="ARBA00022490"/>
    </source>
</evidence>
<keyword evidence="19 25" id="KW-0539">Nucleus</keyword>
<dbReference type="InterPro" id="IPR027421">
    <property type="entry name" value="DNA_pol_lamdba_lyase_dom_sf"/>
</dbReference>
<dbReference type="CDD" id="cd00141">
    <property type="entry name" value="NT_POLXc"/>
    <property type="match status" value="1"/>
</dbReference>
<comment type="catalytic activity">
    <reaction evidence="23 25">
        <text>DNA(n) + a 2'-deoxyribonucleoside 5'-triphosphate = DNA(n+1) + diphosphate</text>
        <dbReference type="Rhea" id="RHEA:22508"/>
        <dbReference type="Rhea" id="RHEA-COMP:17339"/>
        <dbReference type="Rhea" id="RHEA-COMP:17340"/>
        <dbReference type="ChEBI" id="CHEBI:33019"/>
        <dbReference type="ChEBI" id="CHEBI:61560"/>
        <dbReference type="ChEBI" id="CHEBI:173112"/>
        <dbReference type="EC" id="2.7.7.7"/>
    </reaction>
</comment>
<evidence type="ECO:0000256" key="11">
    <source>
        <dbReference type="ARBA" id="ARBA00022763"/>
    </source>
</evidence>
<dbReference type="Gene3D" id="3.30.460.10">
    <property type="entry name" value="Beta Polymerase, domain 2"/>
    <property type="match status" value="1"/>
</dbReference>
<organism evidence="28 29">
    <name type="scientific">Agrilus planipennis</name>
    <name type="common">Emerald ash borer</name>
    <name type="synonym">Agrilus marcopoli</name>
    <dbReference type="NCBI Taxonomy" id="224129"/>
    <lineage>
        <taxon>Eukaryota</taxon>
        <taxon>Metazoa</taxon>
        <taxon>Ecdysozoa</taxon>
        <taxon>Arthropoda</taxon>
        <taxon>Hexapoda</taxon>
        <taxon>Insecta</taxon>
        <taxon>Pterygota</taxon>
        <taxon>Neoptera</taxon>
        <taxon>Endopterygota</taxon>
        <taxon>Coleoptera</taxon>
        <taxon>Polyphaga</taxon>
        <taxon>Elateriformia</taxon>
        <taxon>Buprestoidea</taxon>
        <taxon>Buprestidae</taxon>
        <taxon>Agrilinae</taxon>
        <taxon>Agrilus</taxon>
    </lineage>
</organism>
<dbReference type="SUPFAM" id="SSF81585">
    <property type="entry name" value="PsbU/PolX domain-like"/>
    <property type="match status" value="1"/>
</dbReference>
<dbReference type="FunFam" id="1.10.150.110:FF:000005">
    <property type="entry name" value="DNA polymerase POL4"/>
    <property type="match status" value="1"/>
</dbReference>
<dbReference type="EC" id="2.7.7.7" evidence="25"/>
<dbReference type="GO" id="GO:0046872">
    <property type="term" value="F:metal ion binding"/>
    <property type="evidence" value="ECO:0007669"/>
    <property type="project" value="UniProtKB-UniRule"/>
</dbReference>
<dbReference type="PRINTS" id="PR00870">
    <property type="entry name" value="DNAPOLXBETA"/>
</dbReference>
<dbReference type="Pfam" id="PF14792">
    <property type="entry name" value="DNA_pol_B_palm"/>
    <property type="match status" value="1"/>
</dbReference>
<keyword evidence="13" id="KW-0832">Ubl conjugation</keyword>
<keyword evidence="9" id="KW-0235">DNA replication</keyword>
<evidence type="ECO:0000256" key="25">
    <source>
        <dbReference type="RuleBase" id="RU366014"/>
    </source>
</evidence>
<evidence type="ECO:0000256" key="17">
    <source>
        <dbReference type="ARBA" id="ARBA00023204"/>
    </source>
</evidence>
<keyword evidence="10" id="KW-0479">Metal-binding</keyword>
<evidence type="ECO:0000256" key="14">
    <source>
        <dbReference type="ARBA" id="ARBA00022932"/>
    </source>
</evidence>
<dbReference type="InParanoid" id="A0A1W4WRT3"/>
<comment type="catalytic activity">
    <reaction evidence="21">
        <text>a 5'-end 2'-deoxyribose-2'-deoxyribonucleotide-DNA = (2E,4S)-4-hydroxypenten-2-al-5-phosphate + a 5'-end 5'-phospho-2'-deoxyribonucleoside-DNA + H(+)</text>
        <dbReference type="Rhea" id="RHEA:76255"/>
        <dbReference type="Rhea" id="RHEA-COMP:13180"/>
        <dbReference type="Rhea" id="RHEA-COMP:18657"/>
        <dbReference type="ChEBI" id="CHEBI:15378"/>
        <dbReference type="ChEBI" id="CHEBI:136412"/>
        <dbReference type="ChEBI" id="CHEBI:195194"/>
        <dbReference type="ChEBI" id="CHEBI:195195"/>
    </reaction>
</comment>
<dbReference type="OrthoDB" id="205514at2759"/>
<comment type="similarity">
    <text evidence="25">Belongs to the DNA polymerase type-X family.</text>
</comment>
<keyword evidence="11 25" id="KW-0227">DNA damage</keyword>
<dbReference type="FunFam" id="3.30.210.10:FF:000002">
    <property type="entry name" value="DNA polymerase"/>
    <property type="match status" value="1"/>
</dbReference>
<comment type="subcellular location">
    <subcellularLocation>
        <location evidence="3">Cytoplasm</location>
    </subcellularLocation>
    <subcellularLocation>
        <location evidence="2 25">Nucleus</location>
    </subcellularLocation>
</comment>
<evidence type="ECO:0000256" key="8">
    <source>
        <dbReference type="ARBA" id="ARBA00022695"/>
    </source>
</evidence>
<dbReference type="GO" id="GO:0005737">
    <property type="term" value="C:cytoplasm"/>
    <property type="evidence" value="ECO:0007669"/>
    <property type="project" value="UniProtKB-SubCell"/>
</dbReference>
<feature type="active site" description="Nucleophile; Schiff-base intermediate with DNA; for 5'-dRP lyase activity" evidence="24">
    <location>
        <position position="74"/>
    </location>
</feature>
<dbReference type="STRING" id="224129.A0A1W4WRT3"/>
<dbReference type="FunFam" id="1.10.150.20:FF:000026">
    <property type="entry name" value="DNA polymerase beta"/>
    <property type="match status" value="1"/>
</dbReference>
<evidence type="ECO:0000313" key="29">
    <source>
        <dbReference type="RefSeq" id="XP_018326619.1"/>
    </source>
</evidence>
<accession>A0A1W4WRT3</accession>
<dbReference type="Proteomes" id="UP000192223">
    <property type="component" value="Unplaced"/>
</dbReference>
<dbReference type="InterPro" id="IPR010996">
    <property type="entry name" value="HHH_MUS81"/>
</dbReference>
<keyword evidence="18" id="KW-0456">Lyase</keyword>
<keyword evidence="28" id="KW-1185">Reference proteome</keyword>
<dbReference type="SUPFAM" id="SSF81301">
    <property type="entry name" value="Nucleotidyltransferase"/>
    <property type="match status" value="1"/>
</dbReference>
<dbReference type="PANTHER" id="PTHR11276">
    <property type="entry name" value="DNA POLYMERASE TYPE-X FAMILY MEMBER"/>
    <property type="match status" value="1"/>
</dbReference>
<dbReference type="GO" id="GO:0006284">
    <property type="term" value="P:base-excision repair"/>
    <property type="evidence" value="ECO:0007669"/>
    <property type="project" value="TreeGrafter"/>
</dbReference>
<evidence type="ECO:0000256" key="13">
    <source>
        <dbReference type="ARBA" id="ARBA00022843"/>
    </source>
</evidence>
<keyword evidence="7 25" id="KW-0808">Transferase</keyword>
<evidence type="ECO:0000256" key="3">
    <source>
        <dbReference type="ARBA" id="ARBA00004496"/>
    </source>
</evidence>
<dbReference type="InterPro" id="IPR022312">
    <property type="entry name" value="DNA_pol_X"/>
</dbReference>
<dbReference type="Pfam" id="PF14791">
    <property type="entry name" value="DNA_pol_B_thumb"/>
    <property type="match status" value="1"/>
</dbReference>
<dbReference type="GO" id="GO:0006303">
    <property type="term" value="P:double-strand break repair via nonhomologous end joining"/>
    <property type="evidence" value="ECO:0007669"/>
    <property type="project" value="TreeGrafter"/>
</dbReference>
<reference evidence="29" key="1">
    <citation type="submission" date="2025-08" db="UniProtKB">
        <authorList>
            <consortium name="RefSeq"/>
        </authorList>
    </citation>
    <scope>IDENTIFICATION</scope>
    <source>
        <tissue evidence="29">Entire body</tissue>
    </source>
</reference>
<evidence type="ECO:0000313" key="28">
    <source>
        <dbReference type="Proteomes" id="UP000192223"/>
    </source>
</evidence>
<dbReference type="InterPro" id="IPR002008">
    <property type="entry name" value="DNA_pol_X_beta-like"/>
</dbReference>
<dbReference type="InterPro" id="IPR028207">
    <property type="entry name" value="DNA_pol_B_palm_palm"/>
</dbReference>
<evidence type="ECO:0000256" key="4">
    <source>
        <dbReference type="ARBA" id="ARBA00022481"/>
    </source>
</evidence>
<evidence type="ECO:0000256" key="9">
    <source>
        <dbReference type="ARBA" id="ARBA00022705"/>
    </source>
</evidence>
<name>A0A1W4WRT3_AGRPL</name>
<dbReference type="InterPro" id="IPR043519">
    <property type="entry name" value="NT_sf"/>
</dbReference>
<dbReference type="GO" id="GO:0051575">
    <property type="term" value="F:5'-deoxyribose-5-phosphate lyase activity"/>
    <property type="evidence" value="ECO:0007669"/>
    <property type="project" value="RHEA"/>
</dbReference>
<dbReference type="RefSeq" id="XP_018326619.1">
    <property type="nucleotide sequence ID" value="XM_018471117.1"/>
</dbReference>
<evidence type="ECO:0000256" key="23">
    <source>
        <dbReference type="ARBA" id="ARBA00049244"/>
    </source>
</evidence>
<evidence type="ECO:0000256" key="22">
    <source>
        <dbReference type="ARBA" id="ARBA00045548"/>
    </source>
</evidence>
<comment type="function">
    <text evidence="22">Repair polymerase that plays a key role in base-excision repair. During this process, the damaged base is excised by specific DNA glycosylases, the DNA backbone is nicked at the abasic site by an apurinic/apyrimidic (AP) endonuclease, and POLB removes 5'-deoxyribose-phosphate from the preincised AP site acting as a 5'-deoxyribose-phosphate lyase (5'-dRP lyase); through its DNA polymerase activity, it adds one nucleotide to the 3' end of the arising single-nucleotide gap. Conducts 'gap-filling' DNA synthesis in a stepwise distributive fashion rather than in a processive fashion as for other DNA polymerases. It is also able to cleave sugar-phosphate bonds 3' to an intact AP site, acting as an AP lyase.</text>
</comment>
<keyword evidence="8 25" id="KW-0548">Nucleotidyltransferase</keyword>
<dbReference type="SMART" id="SM00483">
    <property type="entry name" value="POLXc"/>
    <property type="match status" value="1"/>
</dbReference>
<comment type="cofactor">
    <cofactor evidence="1">
        <name>Mg(2+)</name>
        <dbReference type="ChEBI" id="CHEBI:18420"/>
    </cofactor>
</comment>
<dbReference type="PANTHER" id="PTHR11276:SF42">
    <property type="entry name" value="DNA POLYMERASE BETA"/>
    <property type="match status" value="1"/>
</dbReference>
<keyword evidence="15" id="KW-0915">Sodium</keyword>
<dbReference type="GO" id="GO:0003887">
    <property type="term" value="F:DNA-directed DNA polymerase activity"/>
    <property type="evidence" value="ECO:0007669"/>
    <property type="project" value="UniProtKB-UniRule"/>
</dbReference>
<dbReference type="InterPro" id="IPR003583">
    <property type="entry name" value="Hlx-hairpin-Hlx_DNA-bd_motif"/>
</dbReference>
<evidence type="ECO:0000259" key="26">
    <source>
        <dbReference type="SMART" id="SM00278"/>
    </source>
</evidence>
<dbReference type="GO" id="GO:0005634">
    <property type="term" value="C:nucleus"/>
    <property type="evidence" value="ECO:0007669"/>
    <property type="project" value="UniProtKB-SubCell"/>
</dbReference>
<protein>
    <recommendedName>
        <fullName evidence="25">DNA polymerase</fullName>
        <ecNumber evidence="25">2.7.7.7</ecNumber>
    </recommendedName>
</protein>
<evidence type="ECO:0000256" key="2">
    <source>
        <dbReference type="ARBA" id="ARBA00004123"/>
    </source>
</evidence>
<gene>
    <name evidence="29" type="primary">LOC108737929</name>
</gene>
<dbReference type="KEGG" id="apln:108737929"/>
<dbReference type="PRINTS" id="PR00869">
    <property type="entry name" value="DNAPOLX"/>
</dbReference>
<feature type="domain" description="DNA-directed DNA polymerase X" evidence="27">
    <location>
        <begin position="12"/>
        <end position="334"/>
    </location>
</feature>
<evidence type="ECO:0000256" key="24">
    <source>
        <dbReference type="PIRSR" id="PIRSR622312-50"/>
    </source>
</evidence>
<feature type="domain" description="Helix-hairpin-helix DNA-binding motif class 1" evidence="26">
    <location>
        <begin position="59"/>
        <end position="78"/>
    </location>
</feature>
<dbReference type="SMART" id="SM00278">
    <property type="entry name" value="HhH1"/>
    <property type="match status" value="2"/>
</dbReference>
<evidence type="ECO:0000256" key="7">
    <source>
        <dbReference type="ARBA" id="ARBA00022679"/>
    </source>
</evidence>
<feature type="domain" description="Helix-hairpin-helix DNA-binding motif class 1" evidence="26">
    <location>
        <begin position="100"/>
        <end position="119"/>
    </location>
</feature>
<comment type="function">
    <text evidence="25">DNA polymerase that functions in several pathways of DNA repair. Involved in base excision repair (BER) responsible for repair of lesions that give rise to abasic (AP) sites in DNA. Also contributes to DNA double-strand break repair by non-homologous end joining and homologous recombination. Has both template-dependent and template-independent (terminal transferase) DNA polymerase activities. Has also a 5'-deoxyribose-5-phosphate lyase (dRP lyase) activity.</text>
</comment>
<dbReference type="AlphaFoldDB" id="A0A1W4WRT3"/>
<evidence type="ECO:0000256" key="20">
    <source>
        <dbReference type="ARBA" id="ARBA00044632"/>
    </source>
</evidence>
<dbReference type="InterPro" id="IPR002054">
    <property type="entry name" value="DNA-dir_DNA_pol_X"/>
</dbReference>
<dbReference type="Gene3D" id="1.10.150.20">
    <property type="entry name" value="5' to 3' exonuclease, C-terminal subdomain"/>
    <property type="match status" value="1"/>
</dbReference>
<proteinExistence type="inferred from homology"/>
<dbReference type="InterPro" id="IPR018944">
    <property type="entry name" value="DNA_pol_lambd_fingers_domain"/>
</dbReference>
<dbReference type="GeneID" id="108737929"/>
<sequence length="335" mass="38540">MSKRKNPSGKENPNHEICEILSELAEYEKNVSRNIYKYNAYRKAAMVIATHPKKLQSGEEAKHLKGVGEKIAKKIDEILSTGKLRKLEEIHSDDASNAITLLTRVSGIGPAKARQLVDHGIKTIEQLKKHKDKLNHHQLIGLKYFEDFEKKIPRKEIEEMEKIIKEEVHKLDGDYKITICGSYRRGKLEISDIDILVTHPKYSSSDHEHHKKNTYLENIVECLKKYGLITETISLGESKFMGACKLKEDTPTRRIDIRFMPCDQYYCGILYFTGSNLFNQEMRAHAHEEGFLLNEYALKPLGSTGTPGEPVEIHSEKDIFEAINYPYKKPEERNI</sequence>
<evidence type="ECO:0000256" key="10">
    <source>
        <dbReference type="ARBA" id="ARBA00022723"/>
    </source>
</evidence>
<evidence type="ECO:0000256" key="6">
    <source>
        <dbReference type="ARBA" id="ARBA00022634"/>
    </source>
</evidence>
<dbReference type="Gene3D" id="1.10.150.110">
    <property type="entry name" value="DNA polymerase beta, N-terminal domain-like"/>
    <property type="match status" value="1"/>
</dbReference>
<keyword evidence="5" id="KW-0963">Cytoplasm</keyword>
<comment type="catalytic activity">
    <reaction evidence="20">
        <text>2'-deoxyribonucleotide-(2'-deoxyribose 5'-phosphate)-2'-deoxyribonucleotide-DNA = a 3'-end 2'-deoxyribonucleotide-(2,3-dehydro-2,3-deoxyribose 5'-phosphate)-DNA + a 5'-end 5'-phospho-2'-deoxyribonucleoside-DNA + H(+)</text>
        <dbReference type="Rhea" id="RHEA:66592"/>
        <dbReference type="Rhea" id="RHEA-COMP:13180"/>
        <dbReference type="Rhea" id="RHEA-COMP:16897"/>
        <dbReference type="Rhea" id="RHEA-COMP:17067"/>
        <dbReference type="ChEBI" id="CHEBI:15378"/>
        <dbReference type="ChEBI" id="CHEBI:136412"/>
        <dbReference type="ChEBI" id="CHEBI:157695"/>
        <dbReference type="ChEBI" id="CHEBI:167181"/>
        <dbReference type="EC" id="4.2.99.18"/>
    </reaction>
</comment>
<evidence type="ECO:0000256" key="19">
    <source>
        <dbReference type="ARBA" id="ARBA00023242"/>
    </source>
</evidence>
<dbReference type="SUPFAM" id="SSF47802">
    <property type="entry name" value="DNA polymerase beta, N-terminal domain-like"/>
    <property type="match status" value="1"/>
</dbReference>
<keyword evidence="14 25" id="KW-0239">DNA-directed DNA polymerase</keyword>
<evidence type="ECO:0000256" key="1">
    <source>
        <dbReference type="ARBA" id="ARBA00001946"/>
    </source>
</evidence>